<keyword evidence="5 8" id="KW-0812">Transmembrane</keyword>
<dbReference type="Pfam" id="PF01032">
    <property type="entry name" value="FecCD"/>
    <property type="match status" value="1"/>
</dbReference>
<evidence type="ECO:0000313" key="10">
    <source>
        <dbReference type="Proteomes" id="UP000199501"/>
    </source>
</evidence>
<organism evidence="9 10">
    <name type="scientific">Actinokineospora iranica</name>
    <dbReference type="NCBI Taxonomy" id="1271860"/>
    <lineage>
        <taxon>Bacteria</taxon>
        <taxon>Bacillati</taxon>
        <taxon>Actinomycetota</taxon>
        <taxon>Actinomycetes</taxon>
        <taxon>Pseudonocardiales</taxon>
        <taxon>Pseudonocardiaceae</taxon>
        <taxon>Actinokineospora</taxon>
    </lineage>
</organism>
<evidence type="ECO:0000256" key="1">
    <source>
        <dbReference type="ARBA" id="ARBA00004651"/>
    </source>
</evidence>
<feature type="transmembrane region" description="Helical" evidence="8">
    <location>
        <begin position="178"/>
        <end position="198"/>
    </location>
</feature>
<dbReference type="FunFam" id="1.10.3470.10:FF:000001">
    <property type="entry name" value="Vitamin B12 ABC transporter permease BtuC"/>
    <property type="match status" value="1"/>
</dbReference>
<proteinExistence type="inferred from homology"/>
<keyword evidence="4" id="KW-1003">Cell membrane</keyword>
<feature type="transmembrane region" description="Helical" evidence="8">
    <location>
        <begin position="219"/>
        <end position="245"/>
    </location>
</feature>
<dbReference type="PANTHER" id="PTHR30472">
    <property type="entry name" value="FERRIC ENTEROBACTIN TRANSPORT SYSTEM PERMEASE PROTEIN"/>
    <property type="match status" value="1"/>
</dbReference>
<accession>A0A1G6U8H3</accession>
<feature type="transmembrane region" description="Helical" evidence="8">
    <location>
        <begin position="46"/>
        <end position="66"/>
    </location>
</feature>
<dbReference type="InterPro" id="IPR037294">
    <property type="entry name" value="ABC_BtuC-like"/>
</dbReference>
<feature type="transmembrane region" description="Helical" evidence="8">
    <location>
        <begin position="104"/>
        <end position="123"/>
    </location>
</feature>
<gene>
    <name evidence="9" type="ORF">SAMN05216174_110134</name>
</gene>
<feature type="transmembrane region" description="Helical" evidence="8">
    <location>
        <begin position="135"/>
        <end position="158"/>
    </location>
</feature>
<dbReference type="GO" id="GO:0022857">
    <property type="term" value="F:transmembrane transporter activity"/>
    <property type="evidence" value="ECO:0007669"/>
    <property type="project" value="InterPro"/>
</dbReference>
<protein>
    <submittedName>
        <fullName evidence="9">Iron complex transport system permease protein</fullName>
    </submittedName>
</protein>
<comment type="similarity">
    <text evidence="2">Belongs to the binding-protein-dependent transport system permease family. FecCD subfamily.</text>
</comment>
<evidence type="ECO:0000256" key="8">
    <source>
        <dbReference type="SAM" id="Phobius"/>
    </source>
</evidence>
<reference evidence="10" key="1">
    <citation type="submission" date="2016-10" db="EMBL/GenBank/DDBJ databases">
        <authorList>
            <person name="Varghese N."/>
            <person name="Submissions S."/>
        </authorList>
    </citation>
    <scope>NUCLEOTIDE SEQUENCE [LARGE SCALE GENOMIC DNA]</scope>
    <source>
        <strain evidence="10">IBRC-M 10403</strain>
    </source>
</reference>
<dbReference type="Gene3D" id="1.10.3470.10">
    <property type="entry name" value="ABC transporter involved in vitamin B12 uptake, BtuC"/>
    <property type="match status" value="1"/>
</dbReference>
<dbReference type="EMBL" id="FMZZ01000010">
    <property type="protein sequence ID" value="SDD36996.1"/>
    <property type="molecule type" value="Genomic_DNA"/>
</dbReference>
<dbReference type="Proteomes" id="UP000199501">
    <property type="component" value="Unassembled WGS sequence"/>
</dbReference>
<evidence type="ECO:0000256" key="5">
    <source>
        <dbReference type="ARBA" id="ARBA00022692"/>
    </source>
</evidence>
<evidence type="ECO:0000256" key="7">
    <source>
        <dbReference type="ARBA" id="ARBA00023136"/>
    </source>
</evidence>
<evidence type="ECO:0000256" key="3">
    <source>
        <dbReference type="ARBA" id="ARBA00022448"/>
    </source>
</evidence>
<feature type="transmembrane region" description="Helical" evidence="8">
    <location>
        <begin position="265"/>
        <end position="283"/>
    </location>
</feature>
<comment type="subcellular location">
    <subcellularLocation>
        <location evidence="1">Cell membrane</location>
        <topology evidence="1">Multi-pass membrane protein</topology>
    </subcellularLocation>
</comment>
<dbReference type="RefSeq" id="WP_228771801.1">
    <property type="nucleotide sequence ID" value="NZ_FMZZ01000010.1"/>
</dbReference>
<sequence length="319" mass="31905">MVVLAATCLASVLIGNETIALGDVLATWRRPDGSDAQRIVAFLRVPRTLVGLLAGAALGLAGALMQGLTRNPLAGPEVLAVNAGAALAVVAAIAGLGLTTLGGYIWFAFLGAAVAGALVYFLAAAGHGGPTPVKLALAGAALTATLAGLTTAVTLLDVSTFTVYRFWSVGALTSAEMSSIGVAALFVAAGAALAIGSTRTLNGLALGEDVARSLGQRIIAGKLVAVAAAVLLAGSAVALAGPIAFVGLTVPHMARAFGGTDYRWILPWSAVLAPIVLLAADILGRLLARPQELQVGIVTAVIGAPVFIALVRGRRLARL</sequence>
<dbReference type="PANTHER" id="PTHR30472:SF1">
    <property type="entry name" value="FE(3+) DICITRATE TRANSPORT SYSTEM PERMEASE PROTEIN FECC-RELATED"/>
    <property type="match status" value="1"/>
</dbReference>
<evidence type="ECO:0000256" key="2">
    <source>
        <dbReference type="ARBA" id="ARBA00007935"/>
    </source>
</evidence>
<keyword evidence="7 8" id="KW-0472">Membrane</keyword>
<dbReference type="AlphaFoldDB" id="A0A1G6U8H3"/>
<feature type="transmembrane region" description="Helical" evidence="8">
    <location>
        <begin position="295"/>
        <end position="313"/>
    </location>
</feature>
<dbReference type="STRING" id="1271860.SAMN05216174_110134"/>
<evidence type="ECO:0000256" key="6">
    <source>
        <dbReference type="ARBA" id="ARBA00022989"/>
    </source>
</evidence>
<feature type="transmembrane region" description="Helical" evidence="8">
    <location>
        <begin position="78"/>
        <end position="98"/>
    </location>
</feature>
<name>A0A1G6U8H3_9PSEU</name>
<dbReference type="SUPFAM" id="SSF81345">
    <property type="entry name" value="ABC transporter involved in vitamin B12 uptake, BtuC"/>
    <property type="match status" value="1"/>
</dbReference>
<keyword evidence="6 8" id="KW-1133">Transmembrane helix</keyword>
<dbReference type="GO" id="GO:0033214">
    <property type="term" value="P:siderophore-iron import into cell"/>
    <property type="evidence" value="ECO:0007669"/>
    <property type="project" value="TreeGrafter"/>
</dbReference>
<dbReference type="InterPro" id="IPR000522">
    <property type="entry name" value="ABC_transptr_permease_BtuC"/>
</dbReference>
<evidence type="ECO:0000256" key="4">
    <source>
        <dbReference type="ARBA" id="ARBA00022475"/>
    </source>
</evidence>
<keyword evidence="10" id="KW-1185">Reference proteome</keyword>
<evidence type="ECO:0000313" key="9">
    <source>
        <dbReference type="EMBL" id="SDD36996.1"/>
    </source>
</evidence>
<keyword evidence="3" id="KW-0813">Transport</keyword>
<dbReference type="GO" id="GO:0005886">
    <property type="term" value="C:plasma membrane"/>
    <property type="evidence" value="ECO:0007669"/>
    <property type="project" value="UniProtKB-SubCell"/>
</dbReference>